<dbReference type="InParanoid" id="A0A263CVN6"/>
<keyword evidence="1" id="KW-1133">Transmembrane helix</keyword>
<reference evidence="2 3" key="1">
    <citation type="submission" date="2017-07" db="EMBL/GenBank/DDBJ databases">
        <title>Amycolatopsis antarcticus sp. nov., isolated from the surface of an Antarcticus brown macroalga.</title>
        <authorList>
            <person name="Wang J."/>
            <person name="Leiva S."/>
            <person name="Huang J."/>
            <person name="Huang Y."/>
        </authorList>
    </citation>
    <scope>NUCLEOTIDE SEQUENCE [LARGE SCALE GENOMIC DNA]</scope>
    <source>
        <strain evidence="2 3">AU-G6</strain>
    </source>
</reference>
<comment type="caution">
    <text evidence="2">The sequence shown here is derived from an EMBL/GenBank/DDBJ whole genome shotgun (WGS) entry which is preliminary data.</text>
</comment>
<dbReference type="AlphaFoldDB" id="A0A263CVN6"/>
<evidence type="ECO:0000256" key="1">
    <source>
        <dbReference type="SAM" id="Phobius"/>
    </source>
</evidence>
<sequence>MTTTADITAPPEPRDRLRTARILVGYAAILGTLPYLTLKFSWLLGNGIGVVDAGFMNTPAGYALNALTAGLDLLVIVLALALTHRWGRRIPAWLMLFPIWVGTGLLSTIALAFPASSLVELFSAAPSPLDAPDLPMEPWVWVVVYLGFTWQGVTLLTAFALYARDRWAAVFTARTDGAPIDAAGRVGAALVAAVGALHLAWACGLDWGNTSVTDMTTPMRVLEVVYAVLAFAAVGGTALLARPGRRFWVPMVPAWIGAGAMFGWAGWGLLVSVANAVDGPVGLLILAAQLLGGVLVGLSLLRRAAVVQGNRGAVR</sequence>
<protein>
    <submittedName>
        <fullName evidence="2">Uncharacterized protein</fullName>
    </submittedName>
</protein>
<dbReference type="RefSeq" id="WP_094866055.1">
    <property type="nucleotide sequence ID" value="NZ_NKYE01000026.1"/>
</dbReference>
<gene>
    <name evidence="2" type="ORF">CFN78_27280</name>
</gene>
<accession>A0A263CVN6</accession>
<evidence type="ECO:0000313" key="3">
    <source>
        <dbReference type="Proteomes" id="UP000242444"/>
    </source>
</evidence>
<dbReference type="OrthoDB" id="4964568at2"/>
<organism evidence="2 3">
    <name type="scientific">Amycolatopsis antarctica</name>
    <dbReference type="NCBI Taxonomy" id="1854586"/>
    <lineage>
        <taxon>Bacteria</taxon>
        <taxon>Bacillati</taxon>
        <taxon>Actinomycetota</taxon>
        <taxon>Actinomycetes</taxon>
        <taxon>Pseudonocardiales</taxon>
        <taxon>Pseudonocardiaceae</taxon>
        <taxon>Amycolatopsis</taxon>
    </lineage>
</organism>
<keyword evidence="1" id="KW-0812">Transmembrane</keyword>
<feature type="transmembrane region" description="Helical" evidence="1">
    <location>
        <begin position="221"/>
        <end position="240"/>
    </location>
</feature>
<feature type="transmembrane region" description="Helical" evidence="1">
    <location>
        <begin position="281"/>
        <end position="301"/>
    </location>
</feature>
<feature type="transmembrane region" description="Helical" evidence="1">
    <location>
        <begin position="182"/>
        <end position="201"/>
    </location>
</feature>
<keyword evidence="3" id="KW-1185">Reference proteome</keyword>
<feature type="transmembrane region" description="Helical" evidence="1">
    <location>
        <begin position="139"/>
        <end position="162"/>
    </location>
</feature>
<feature type="transmembrane region" description="Helical" evidence="1">
    <location>
        <begin position="247"/>
        <end position="269"/>
    </location>
</feature>
<dbReference type="EMBL" id="NKYE01000026">
    <property type="protein sequence ID" value="OZM70038.1"/>
    <property type="molecule type" value="Genomic_DNA"/>
</dbReference>
<evidence type="ECO:0000313" key="2">
    <source>
        <dbReference type="EMBL" id="OZM70038.1"/>
    </source>
</evidence>
<feature type="transmembrane region" description="Helical" evidence="1">
    <location>
        <begin position="62"/>
        <end position="82"/>
    </location>
</feature>
<feature type="transmembrane region" description="Helical" evidence="1">
    <location>
        <begin position="94"/>
        <end position="119"/>
    </location>
</feature>
<proteinExistence type="predicted"/>
<feature type="transmembrane region" description="Helical" evidence="1">
    <location>
        <begin position="23"/>
        <end position="42"/>
    </location>
</feature>
<dbReference type="Proteomes" id="UP000242444">
    <property type="component" value="Unassembled WGS sequence"/>
</dbReference>
<keyword evidence="1" id="KW-0472">Membrane</keyword>
<name>A0A263CVN6_9PSEU</name>